<dbReference type="Pfam" id="PF19775">
    <property type="entry name" value="DUF6261"/>
    <property type="match status" value="1"/>
</dbReference>
<accession>A0A554VDH2</accession>
<proteinExistence type="predicted"/>
<dbReference type="EMBL" id="VLNR01000069">
    <property type="protein sequence ID" value="TSE04901.1"/>
    <property type="molecule type" value="Genomic_DNA"/>
</dbReference>
<organism evidence="1 2">
    <name type="scientific">Aquimarina algiphila</name>
    <dbReference type="NCBI Taxonomy" id="2047982"/>
    <lineage>
        <taxon>Bacteria</taxon>
        <taxon>Pseudomonadati</taxon>
        <taxon>Bacteroidota</taxon>
        <taxon>Flavobacteriia</taxon>
        <taxon>Flavobacteriales</taxon>
        <taxon>Flavobacteriaceae</taxon>
        <taxon>Aquimarina</taxon>
    </lineage>
</organism>
<dbReference type="InterPro" id="IPR046228">
    <property type="entry name" value="DUF6261"/>
</dbReference>
<evidence type="ECO:0000313" key="1">
    <source>
        <dbReference type="EMBL" id="TSE04901.1"/>
    </source>
</evidence>
<comment type="caution">
    <text evidence="1">The sequence shown here is derived from an EMBL/GenBank/DDBJ whole genome shotgun (WGS) entry which is preliminary data.</text>
</comment>
<keyword evidence="2" id="KW-1185">Reference proteome</keyword>
<dbReference type="OrthoDB" id="1150508at2"/>
<evidence type="ECO:0000313" key="2">
    <source>
        <dbReference type="Proteomes" id="UP000318833"/>
    </source>
</evidence>
<reference evidence="1 2" key="1">
    <citation type="submission" date="2019-07" db="EMBL/GenBank/DDBJ databases">
        <title>The draft genome sequence of Aquimarina algiphila M91.</title>
        <authorList>
            <person name="Meng X."/>
        </authorList>
    </citation>
    <scope>NUCLEOTIDE SEQUENCE [LARGE SCALE GENOMIC DNA]</scope>
    <source>
        <strain evidence="1 2">M91</strain>
    </source>
</reference>
<dbReference type="AlphaFoldDB" id="A0A554VDH2"/>
<dbReference type="RefSeq" id="WP_109436083.1">
    <property type="nucleotide sequence ID" value="NZ_CANMIK010000075.1"/>
</dbReference>
<dbReference type="Proteomes" id="UP000318833">
    <property type="component" value="Unassembled WGS sequence"/>
</dbReference>
<protein>
    <submittedName>
        <fullName evidence="1">Uncharacterized protein</fullName>
    </submittedName>
</protein>
<name>A0A554VDH2_9FLAO</name>
<gene>
    <name evidence="1" type="ORF">FOF46_24765</name>
</gene>
<sequence>MFTTPAFYMFRNSEFIKYLIDIKNIIIVQNPRALKIESQTAVLTQQITVINGALKKQLENPTISNTDPNEIDQRRDLAIVGIRSIVEAYTYNVDEIKSAAGAALLESIDKYGSPIAQHTYEAQNNALDNLLHDWSTILILKASIAILGLTSWVEELSEDNESSPQISFNHNLTSVPNSKINIYRLRTQAKKSYHNLINHIASHASLNPKTYECVVREINILTSRYNTLVEKRKNTVSDTIKGKKRFKPSYMF</sequence>